<dbReference type="EMBL" id="JAWXYG010000006">
    <property type="protein sequence ID" value="KAK4270256.1"/>
    <property type="molecule type" value="Genomic_DNA"/>
</dbReference>
<dbReference type="InterPro" id="IPR004158">
    <property type="entry name" value="DUF247_pln"/>
</dbReference>
<dbReference type="Pfam" id="PF03140">
    <property type="entry name" value="DUF247"/>
    <property type="match status" value="1"/>
</dbReference>
<accession>A0AAE1JJV9</accession>
<protein>
    <submittedName>
        <fullName evidence="3">Uncharacterized protein</fullName>
    </submittedName>
</protein>
<keyword evidence="2" id="KW-1133">Transmembrane helix</keyword>
<dbReference type="PANTHER" id="PTHR31170">
    <property type="entry name" value="BNAC04G53230D PROTEIN"/>
    <property type="match status" value="1"/>
</dbReference>
<feature type="transmembrane region" description="Helical" evidence="2">
    <location>
        <begin position="429"/>
        <end position="453"/>
    </location>
</feature>
<gene>
    <name evidence="3" type="ORF">QN277_023315</name>
</gene>
<dbReference type="AlphaFoldDB" id="A0AAE1JJV9"/>
<evidence type="ECO:0000313" key="4">
    <source>
        <dbReference type="Proteomes" id="UP001293593"/>
    </source>
</evidence>
<proteinExistence type="predicted"/>
<evidence type="ECO:0000256" key="1">
    <source>
        <dbReference type="SAM" id="MobiDB-lite"/>
    </source>
</evidence>
<name>A0AAE1JJV9_9FABA</name>
<organism evidence="3 4">
    <name type="scientific">Acacia crassicarpa</name>
    <name type="common">northern wattle</name>
    <dbReference type="NCBI Taxonomy" id="499986"/>
    <lineage>
        <taxon>Eukaryota</taxon>
        <taxon>Viridiplantae</taxon>
        <taxon>Streptophyta</taxon>
        <taxon>Embryophyta</taxon>
        <taxon>Tracheophyta</taxon>
        <taxon>Spermatophyta</taxon>
        <taxon>Magnoliopsida</taxon>
        <taxon>eudicotyledons</taxon>
        <taxon>Gunneridae</taxon>
        <taxon>Pentapetalae</taxon>
        <taxon>rosids</taxon>
        <taxon>fabids</taxon>
        <taxon>Fabales</taxon>
        <taxon>Fabaceae</taxon>
        <taxon>Caesalpinioideae</taxon>
        <taxon>mimosoid clade</taxon>
        <taxon>Acacieae</taxon>
        <taxon>Acacia</taxon>
    </lineage>
</organism>
<keyword evidence="2" id="KW-0472">Membrane</keyword>
<evidence type="ECO:0000313" key="3">
    <source>
        <dbReference type="EMBL" id="KAK4270256.1"/>
    </source>
</evidence>
<keyword evidence="4" id="KW-1185">Reference proteome</keyword>
<sequence length="457" mass="52895">MAEARRQTDLASHTESAKQMVERPLRSSQPTQQHVDDEVTINIREKIQDYGDGPLSPDYCIYRVPSRIRALKKEAYTPTIVSIGPFHHGNERLQDMERQKYILFKRFIERAKLGLDDLVHRVKHLEPEVRTSYSETIELSTQELVTLILLDAGFVIALLIMFYEMDEVDTNAKLSEAESWLDTYIRKDLLLIENQLPFFAIEELFNEAFPNDHRGILPSFRELVYKYFEDYNRQNIEPVGMKHFTDLLRSFYLPGNMSEQMSERKPFSKVESHNLLYNANALQEFGVKLKASTGMCLLDLKLSGRNILEIPQIVVEDGTEMLFHNMIALEQCHYPSKAYITDYAIVLGCLLETRKDVNLLVRKKIVLNYVGDSNNVASLFGGLKESVTQPTFNSEYLDIFQRLNGYCQDPWRWHQMKATLRRDYCGTPWQVLASIAAILLLYLTAVQTIFSILQVVK</sequence>
<comment type="caution">
    <text evidence="3">The sequence shown here is derived from an EMBL/GenBank/DDBJ whole genome shotgun (WGS) entry which is preliminary data.</text>
</comment>
<keyword evidence="2" id="KW-0812">Transmembrane</keyword>
<evidence type="ECO:0000256" key="2">
    <source>
        <dbReference type="SAM" id="Phobius"/>
    </source>
</evidence>
<feature type="region of interest" description="Disordered" evidence="1">
    <location>
        <begin position="1"/>
        <end position="36"/>
    </location>
</feature>
<dbReference type="Proteomes" id="UP001293593">
    <property type="component" value="Unassembled WGS sequence"/>
</dbReference>
<dbReference type="PANTHER" id="PTHR31170:SF9">
    <property type="entry name" value="PROTEIN, PUTATIVE (DUF247)-RELATED"/>
    <property type="match status" value="1"/>
</dbReference>
<feature type="transmembrane region" description="Helical" evidence="2">
    <location>
        <begin position="144"/>
        <end position="163"/>
    </location>
</feature>
<reference evidence="3" key="1">
    <citation type="submission" date="2023-10" db="EMBL/GenBank/DDBJ databases">
        <title>Chromosome-level genome of the transformable northern wattle, Acacia crassicarpa.</title>
        <authorList>
            <person name="Massaro I."/>
            <person name="Sinha N.R."/>
            <person name="Poethig S."/>
            <person name="Leichty A.R."/>
        </authorList>
    </citation>
    <scope>NUCLEOTIDE SEQUENCE</scope>
    <source>
        <strain evidence="3">Acra3RX</strain>
        <tissue evidence="3">Leaf</tissue>
    </source>
</reference>